<evidence type="ECO:0000259" key="15">
    <source>
        <dbReference type="Pfam" id="PF17837"/>
    </source>
</evidence>
<evidence type="ECO:0000256" key="13">
    <source>
        <dbReference type="PIRSR" id="PIRSR603542-2"/>
    </source>
</evidence>
<reference evidence="16 17" key="1">
    <citation type="submission" date="2019-05" db="EMBL/GenBank/DDBJ databases">
        <title>Complete genome sequence of Izhakiella calystegiae KSNA2, an endophyte isolated from beach morning glory (Calystegia soldanella).</title>
        <authorList>
            <person name="Jiang L."/>
            <person name="Jeong J.C."/>
            <person name="Kim C.Y."/>
            <person name="Kim D.H."/>
            <person name="Kim S.W."/>
            <person name="Lee j."/>
        </authorList>
    </citation>
    <scope>NUCLEOTIDE SEQUENCE [LARGE SCALE GENOMIC DNA]</scope>
    <source>
        <strain evidence="16 17">KSNA2</strain>
    </source>
</reference>
<dbReference type="EMBL" id="CP040428">
    <property type="protein sequence ID" value="QCT19991.1"/>
    <property type="molecule type" value="Genomic_DNA"/>
</dbReference>
<evidence type="ECO:0000256" key="8">
    <source>
        <dbReference type="ARBA" id="ARBA00029894"/>
    </source>
</evidence>
<comment type="catalytic activity">
    <reaction evidence="11">
        <text>apo-[peptidyl-carrier protein] + CoA = holo-[peptidyl-carrier protein] + adenosine 3',5'-bisphosphate + H(+)</text>
        <dbReference type="Rhea" id="RHEA:46228"/>
        <dbReference type="Rhea" id="RHEA-COMP:11479"/>
        <dbReference type="Rhea" id="RHEA-COMP:11480"/>
        <dbReference type="ChEBI" id="CHEBI:15378"/>
        <dbReference type="ChEBI" id="CHEBI:29999"/>
        <dbReference type="ChEBI" id="CHEBI:57287"/>
        <dbReference type="ChEBI" id="CHEBI:58343"/>
        <dbReference type="ChEBI" id="CHEBI:64479"/>
    </reaction>
</comment>
<dbReference type="InterPro" id="IPR041354">
    <property type="entry name" value="4PPT_N"/>
</dbReference>
<protein>
    <recommendedName>
        <fullName evidence="5">Enterobactin synthase component D</fullName>
    </recommendedName>
    <alternativeName>
        <fullName evidence="8">4'-phosphopantetheinyl transferase EntD</fullName>
    </alternativeName>
    <alternativeName>
        <fullName evidence="9">Enterochelin synthase D</fullName>
    </alternativeName>
</protein>
<evidence type="ECO:0000256" key="2">
    <source>
        <dbReference type="ARBA" id="ARBA00004993"/>
    </source>
</evidence>
<comment type="catalytic activity">
    <reaction evidence="10">
        <text>apo-[aryl-carrier protein] + CoA = holo-[aryl-carrier protein] + adenosine 3',5'-bisphosphate + H(+)</text>
        <dbReference type="Rhea" id="RHEA:48404"/>
        <dbReference type="Rhea" id="RHEA-COMP:15903"/>
        <dbReference type="Rhea" id="RHEA-COMP:17557"/>
        <dbReference type="ChEBI" id="CHEBI:15378"/>
        <dbReference type="ChEBI" id="CHEBI:29999"/>
        <dbReference type="ChEBI" id="CHEBI:57287"/>
        <dbReference type="ChEBI" id="CHEBI:58343"/>
        <dbReference type="ChEBI" id="CHEBI:64479"/>
    </reaction>
</comment>
<dbReference type="GO" id="GO:0005886">
    <property type="term" value="C:plasma membrane"/>
    <property type="evidence" value="ECO:0007669"/>
    <property type="project" value="TreeGrafter"/>
</dbReference>
<evidence type="ECO:0000256" key="11">
    <source>
        <dbReference type="ARBA" id="ARBA00049191"/>
    </source>
</evidence>
<evidence type="ECO:0000256" key="4">
    <source>
        <dbReference type="ARBA" id="ARBA00011503"/>
    </source>
</evidence>
<feature type="binding site" evidence="12">
    <location>
        <position position="173"/>
    </location>
    <ligand>
        <name>CoA</name>
        <dbReference type="ChEBI" id="CHEBI:57287"/>
    </ligand>
</feature>
<dbReference type="SUPFAM" id="SSF56214">
    <property type="entry name" value="4'-phosphopantetheinyl transferase"/>
    <property type="match status" value="1"/>
</dbReference>
<evidence type="ECO:0000256" key="3">
    <source>
        <dbReference type="ARBA" id="ARBA00008342"/>
    </source>
</evidence>
<dbReference type="PANTHER" id="PTHR38096:SF1">
    <property type="entry name" value="ENTEROBACTIN SYNTHASE COMPONENT D"/>
    <property type="match status" value="1"/>
</dbReference>
<dbReference type="InterPro" id="IPR037143">
    <property type="entry name" value="4-PPantetheinyl_Trfase_dom_sf"/>
</dbReference>
<comment type="pathway">
    <text evidence="2">Siderophore biosynthesis; enterobactin biosynthesis.</text>
</comment>
<evidence type="ECO:0000256" key="5">
    <source>
        <dbReference type="ARBA" id="ARBA00019087"/>
    </source>
</evidence>
<dbReference type="PRINTS" id="PR01399">
    <property type="entry name" value="ENTSNTHTASED"/>
</dbReference>
<feature type="binding site" evidence="13">
    <location>
        <position position="129"/>
    </location>
    <ligand>
        <name>Mg(2+)</name>
        <dbReference type="ChEBI" id="CHEBI:18420"/>
    </ligand>
</feature>
<feature type="binding site" evidence="12">
    <location>
        <begin position="106"/>
        <end position="107"/>
    </location>
    <ligand>
        <name>CoA</name>
        <dbReference type="ChEBI" id="CHEBI:57287"/>
    </ligand>
</feature>
<evidence type="ECO:0000313" key="16">
    <source>
        <dbReference type="EMBL" id="QCT19991.1"/>
    </source>
</evidence>
<feature type="binding site" evidence="13">
    <location>
        <position position="130"/>
    </location>
    <ligand>
        <name>Mg(2+)</name>
        <dbReference type="ChEBI" id="CHEBI:18420"/>
    </ligand>
</feature>
<dbReference type="GO" id="GO:0008897">
    <property type="term" value="F:holo-[acyl-carrier-protein] synthase activity"/>
    <property type="evidence" value="ECO:0007669"/>
    <property type="project" value="InterPro"/>
</dbReference>
<dbReference type="InterPro" id="IPR008278">
    <property type="entry name" value="4-PPantetheinyl_Trfase_dom"/>
</dbReference>
<feature type="domain" description="4'-phosphopantetheinyl transferase" evidence="14">
    <location>
        <begin position="126"/>
        <end position="207"/>
    </location>
</feature>
<dbReference type="GO" id="GO:0009366">
    <property type="term" value="C:enterobactin synthetase complex"/>
    <property type="evidence" value="ECO:0007669"/>
    <property type="project" value="InterPro"/>
</dbReference>
<dbReference type="RefSeq" id="WP_138095868.1">
    <property type="nucleotide sequence ID" value="NZ_CP040428.1"/>
</dbReference>
<dbReference type="GO" id="GO:0000287">
    <property type="term" value="F:magnesium ion binding"/>
    <property type="evidence" value="ECO:0007669"/>
    <property type="project" value="InterPro"/>
</dbReference>
<dbReference type="KEGG" id="izh:FEM41_10150"/>
<comment type="function">
    <text evidence="1">Involved in the biosynthesis of the siderophore enterobactin (enterochelin), which is a macrocyclic trimeric lactone of N-(2,3-dihydroxybenzoyl)-serine. The serine trilactone serves as a scaffolding for the three catechol functionalities that provide hexadentate coordination for the tightly ligated iron(2+) atoms. Plays an essential role in the assembly of the enterobactin by catalyzing the transfer of the 4'-phosphopantetheine (Ppant) moiety from coenzyme A to the apo-domains of both EntB (ArCP domain) and EntF (PCP domain) to yield their holo-forms which make them competent for the activation of 2,3-dihydroxybenzoate (DHB) and L-serine, respectively.</text>
</comment>
<feature type="binding site" evidence="13">
    <location>
        <position position="128"/>
    </location>
    <ligand>
        <name>Mg(2+)</name>
        <dbReference type="ChEBI" id="CHEBI:18420"/>
    </ligand>
</feature>
<dbReference type="UniPathway" id="UPA00017"/>
<organism evidence="16 17">
    <name type="scientific">Jejubacter calystegiae</name>
    <dbReference type="NCBI Taxonomy" id="2579935"/>
    <lineage>
        <taxon>Bacteria</taxon>
        <taxon>Pseudomonadati</taxon>
        <taxon>Pseudomonadota</taxon>
        <taxon>Gammaproteobacteria</taxon>
        <taxon>Enterobacterales</taxon>
        <taxon>Enterobacteriaceae</taxon>
        <taxon>Jejubacter</taxon>
    </lineage>
</organism>
<evidence type="ECO:0000256" key="6">
    <source>
        <dbReference type="ARBA" id="ARBA00022679"/>
    </source>
</evidence>
<dbReference type="OrthoDB" id="8210607at2"/>
<comment type="subunit">
    <text evidence="4">EntB, EntD, EntE, and EntF form a multienzyme complex called enterobactin synthase.</text>
</comment>
<feature type="domain" description="4'-phosphopantetheinyl transferase N-terminal" evidence="15">
    <location>
        <begin position="56"/>
        <end position="116"/>
    </location>
</feature>
<feature type="binding site" evidence="12">
    <location>
        <position position="71"/>
    </location>
    <ligand>
        <name>CoA</name>
        <dbReference type="ChEBI" id="CHEBI:57287"/>
    </ligand>
</feature>
<feature type="binding site" evidence="12">
    <location>
        <position position="128"/>
    </location>
    <ligand>
        <name>CoA</name>
        <dbReference type="ChEBI" id="CHEBI:57287"/>
    </ligand>
</feature>
<dbReference type="PANTHER" id="PTHR38096">
    <property type="entry name" value="ENTEROBACTIN SYNTHASE COMPONENT D"/>
    <property type="match status" value="1"/>
</dbReference>
<sequence length="241" mass="26886">MFTFERHITNLDFIRQQSTGYANSHSGIKVCLVAFDEFSYRDTLFTQLSLPFPDVLKSAGAKRRAEYLAGRYAARQLLQEVGYNGVVATGTDRAPVWPRGWRGSISHTDTSAIAILTPNHFGISPGVDIEMFRPDIMQEIATSFTTADERDVLLAANCLPFDTALLIAFSAKESLFKALYPLVQQTFGFEVAKLYEIDPNTHTFTLELTRKLVPIFRAGYRVSGYYSIGPVGVTTMVYVSI</sequence>
<evidence type="ECO:0000256" key="10">
    <source>
        <dbReference type="ARBA" id="ARBA00049176"/>
    </source>
</evidence>
<gene>
    <name evidence="16" type="ORF">FEM41_10150</name>
</gene>
<dbReference type="Pfam" id="PF01648">
    <property type="entry name" value="ACPS"/>
    <property type="match status" value="1"/>
</dbReference>
<evidence type="ECO:0000256" key="7">
    <source>
        <dbReference type="ARBA" id="ARBA00023191"/>
    </source>
</evidence>
<proteinExistence type="inferred from homology"/>
<dbReference type="AlphaFoldDB" id="A0A4P8YH86"/>
<evidence type="ECO:0000256" key="12">
    <source>
        <dbReference type="PIRSR" id="PIRSR603542-1"/>
    </source>
</evidence>
<keyword evidence="13" id="KW-0460">Magnesium</keyword>
<accession>A0A4P8YH86</accession>
<evidence type="ECO:0000313" key="17">
    <source>
        <dbReference type="Proteomes" id="UP000302163"/>
    </source>
</evidence>
<feature type="binding site" evidence="12">
    <location>
        <position position="177"/>
    </location>
    <ligand>
        <name>CoA</name>
        <dbReference type="ChEBI" id="CHEBI:57287"/>
    </ligand>
</feature>
<evidence type="ECO:0000256" key="9">
    <source>
        <dbReference type="ARBA" id="ARBA00031996"/>
    </source>
</evidence>
<keyword evidence="7" id="KW-0259">Enterobactin biosynthesis</keyword>
<evidence type="ECO:0000259" key="14">
    <source>
        <dbReference type="Pfam" id="PF01648"/>
    </source>
</evidence>
<comment type="cofactor">
    <cofactor evidence="13">
        <name>Mg(2+)</name>
        <dbReference type="ChEBI" id="CHEBI:18420"/>
    </cofactor>
</comment>
<dbReference type="Pfam" id="PF17837">
    <property type="entry name" value="4PPT_N"/>
    <property type="match status" value="1"/>
</dbReference>
<dbReference type="GO" id="GO:0009239">
    <property type="term" value="P:enterobactin biosynthetic process"/>
    <property type="evidence" value="ECO:0007669"/>
    <property type="project" value="UniProtKB-UniPathway"/>
</dbReference>
<feature type="binding site" evidence="12">
    <location>
        <position position="63"/>
    </location>
    <ligand>
        <name>CoA</name>
        <dbReference type="ChEBI" id="CHEBI:57287"/>
    </ligand>
</feature>
<comment type="similarity">
    <text evidence="3">Belongs to the P-Pant transferase superfamily. EntD family.</text>
</comment>
<name>A0A4P8YH86_9ENTR</name>
<dbReference type="Proteomes" id="UP000302163">
    <property type="component" value="Chromosome"/>
</dbReference>
<keyword evidence="13" id="KW-0479">Metal-binding</keyword>
<keyword evidence="17" id="KW-1185">Reference proteome</keyword>
<evidence type="ECO:0000256" key="1">
    <source>
        <dbReference type="ARBA" id="ARBA00003937"/>
    </source>
</evidence>
<dbReference type="InterPro" id="IPR003542">
    <property type="entry name" value="Enbac_synth_compD-like"/>
</dbReference>
<keyword evidence="6 16" id="KW-0808">Transferase</keyword>